<evidence type="ECO:0000256" key="2">
    <source>
        <dbReference type="ARBA" id="ARBA00022771"/>
    </source>
</evidence>
<protein>
    <recommendedName>
        <fullName evidence="6">RING-type domain-containing protein</fullName>
    </recommendedName>
</protein>
<evidence type="ECO:0000313" key="8">
    <source>
        <dbReference type="Proteomes" id="UP000252519"/>
    </source>
</evidence>
<dbReference type="OrthoDB" id="252722at2759"/>
<evidence type="ECO:0000256" key="4">
    <source>
        <dbReference type="PROSITE-ProRule" id="PRU00175"/>
    </source>
</evidence>
<name>A0A368G3C0_ANCCA</name>
<feature type="region of interest" description="Disordered" evidence="5">
    <location>
        <begin position="263"/>
        <end position="302"/>
    </location>
</feature>
<sequence length="333" mass="37451">MWSSIDALGGLVPNCLCGASYDLRFCAPHTLPCAHTFCLMCLSKDEQRKKRRCPSCQKKYSSFILNVTLAEVVERVRQRREWMEAQSRRCDECESRRPLVAMRRCVSCVRDIGRHVSRGCTLDCVVCLECCVDRHNGHELIAVGLPASCSRTTLPPVASSTPRAGTPRYVPWRACTSKDGEATRKARIESRPPTRAINGDRPRVPVTTSIIDEELVFETRSPLYYQLTSSFPEAVPNKIGIVQRLSGIIRNIASSRTSIANYKDSNSHQSSCYRKDSSTSGGPTLSDSSLYQRISPRSQNSQRMTYASDIMLGGFERQPFSHYYVNLPRRHSD</sequence>
<keyword evidence="8" id="KW-1185">Reference proteome</keyword>
<evidence type="ECO:0000256" key="5">
    <source>
        <dbReference type="SAM" id="MobiDB-lite"/>
    </source>
</evidence>
<dbReference type="InterPro" id="IPR017907">
    <property type="entry name" value="Znf_RING_CS"/>
</dbReference>
<evidence type="ECO:0000313" key="7">
    <source>
        <dbReference type="EMBL" id="RCN38926.1"/>
    </source>
</evidence>
<evidence type="ECO:0000256" key="3">
    <source>
        <dbReference type="ARBA" id="ARBA00022833"/>
    </source>
</evidence>
<keyword evidence="1" id="KW-0479">Metal-binding</keyword>
<accession>A0A368G3C0</accession>
<dbReference type="InterPro" id="IPR013083">
    <property type="entry name" value="Znf_RING/FYVE/PHD"/>
</dbReference>
<dbReference type="Gene3D" id="3.30.40.10">
    <property type="entry name" value="Zinc/RING finger domain, C3HC4 (zinc finger)"/>
    <property type="match status" value="1"/>
</dbReference>
<dbReference type="AlphaFoldDB" id="A0A368G3C0"/>
<keyword evidence="2 4" id="KW-0863">Zinc-finger</keyword>
<gene>
    <name evidence="7" type="ORF">ANCCAN_15153</name>
</gene>
<reference evidence="7 8" key="1">
    <citation type="submission" date="2014-10" db="EMBL/GenBank/DDBJ databases">
        <title>Draft genome of the hookworm Ancylostoma caninum.</title>
        <authorList>
            <person name="Mitreva M."/>
        </authorList>
    </citation>
    <scope>NUCLEOTIDE SEQUENCE [LARGE SCALE GENOMIC DNA]</scope>
    <source>
        <strain evidence="7 8">Baltimore</strain>
    </source>
</reference>
<proteinExistence type="predicted"/>
<evidence type="ECO:0000259" key="6">
    <source>
        <dbReference type="PROSITE" id="PS50089"/>
    </source>
</evidence>
<evidence type="ECO:0000256" key="1">
    <source>
        <dbReference type="ARBA" id="ARBA00022723"/>
    </source>
</evidence>
<dbReference type="GO" id="GO:0008270">
    <property type="term" value="F:zinc ion binding"/>
    <property type="evidence" value="ECO:0007669"/>
    <property type="project" value="UniProtKB-KW"/>
</dbReference>
<dbReference type="SUPFAM" id="SSF57850">
    <property type="entry name" value="RING/U-box"/>
    <property type="match status" value="1"/>
</dbReference>
<dbReference type="PROSITE" id="PS50089">
    <property type="entry name" value="ZF_RING_2"/>
    <property type="match status" value="1"/>
</dbReference>
<keyword evidence="3" id="KW-0862">Zinc</keyword>
<comment type="caution">
    <text evidence="7">The sequence shown here is derived from an EMBL/GenBank/DDBJ whole genome shotgun (WGS) entry which is preliminary data.</text>
</comment>
<feature type="domain" description="RING-type" evidence="6">
    <location>
        <begin position="16"/>
        <end position="57"/>
    </location>
</feature>
<dbReference type="InterPro" id="IPR001841">
    <property type="entry name" value="Znf_RING"/>
</dbReference>
<dbReference type="EMBL" id="JOJR01000367">
    <property type="protein sequence ID" value="RCN38926.1"/>
    <property type="molecule type" value="Genomic_DNA"/>
</dbReference>
<dbReference type="Proteomes" id="UP000252519">
    <property type="component" value="Unassembled WGS sequence"/>
</dbReference>
<dbReference type="PROSITE" id="PS00518">
    <property type="entry name" value="ZF_RING_1"/>
    <property type="match status" value="1"/>
</dbReference>
<organism evidence="7 8">
    <name type="scientific">Ancylostoma caninum</name>
    <name type="common">Dog hookworm</name>
    <dbReference type="NCBI Taxonomy" id="29170"/>
    <lineage>
        <taxon>Eukaryota</taxon>
        <taxon>Metazoa</taxon>
        <taxon>Ecdysozoa</taxon>
        <taxon>Nematoda</taxon>
        <taxon>Chromadorea</taxon>
        <taxon>Rhabditida</taxon>
        <taxon>Rhabditina</taxon>
        <taxon>Rhabditomorpha</taxon>
        <taxon>Strongyloidea</taxon>
        <taxon>Ancylostomatidae</taxon>
        <taxon>Ancylostomatinae</taxon>
        <taxon>Ancylostoma</taxon>
    </lineage>
</organism>